<comment type="subcellular location">
    <subcellularLocation>
        <location evidence="1">Cell membrane</location>
    </subcellularLocation>
</comment>
<feature type="signal peptide" evidence="4">
    <location>
        <begin position="1"/>
        <end position="35"/>
    </location>
</feature>
<protein>
    <submittedName>
        <fullName evidence="5">SdiA-regulated domain-containing protein</fullName>
    </submittedName>
</protein>
<dbReference type="SUPFAM" id="SSF50956">
    <property type="entry name" value="Thermostable phytase (3-phytase)"/>
    <property type="match status" value="1"/>
</dbReference>
<sequence>MHHTSSFGGTSAASSLRNMIACTVASLVFMGNAMAAADAPSGYTKCVQTGGTCSFSGTRQVAMGKSGVFGYGTFTSSVACTLANFPSAPSNSVWCSYAATTTSSSSSSASSVASSSSSSKSSASSVSSSQSSSSVASSSASSAASSVAGASLDLTKYKLSGTYSLPSKAAEASGASWNWDTDTLFVIGDEGKAIVQVSKTGVQIDSMTLSGFADTEGIAYIGNGKFVVTEERLQDAYVLTYAAGGTATRSSLPSVSIGSTVDNIGIEGISYDRLTENYVAVKEKDPQAVYGLKIDWSLKTITTSSLFDPAVLKTDDISDVQVLSSVASLTTAAKSNLLIVSQESSMLLEVTRTGTVVSKFDLKSISTDIEGVTVDKNGVIYLIAQTPKLYVLTLK</sequence>
<proteinExistence type="predicted"/>
<evidence type="ECO:0000256" key="1">
    <source>
        <dbReference type="ARBA" id="ARBA00004236"/>
    </source>
</evidence>
<reference evidence="5 6" key="1">
    <citation type="submission" date="2024-01" db="EMBL/GenBank/DDBJ databases">
        <title>Uliginosibacterium soil sp. nov.</title>
        <authorList>
            <person name="Lv Y."/>
        </authorList>
    </citation>
    <scope>NUCLEOTIDE SEQUENCE [LARGE SCALE GENOMIC DNA]</scope>
    <source>
        <strain evidence="5 6">H3</strain>
    </source>
</reference>
<evidence type="ECO:0000313" key="5">
    <source>
        <dbReference type="EMBL" id="MEC5384255.1"/>
    </source>
</evidence>
<keyword evidence="6" id="KW-1185">Reference proteome</keyword>
<name>A0ABU6JZJ1_9RHOO</name>
<dbReference type="Proteomes" id="UP001331561">
    <property type="component" value="Unassembled WGS sequence"/>
</dbReference>
<comment type="caution">
    <text evidence="5">The sequence shown here is derived from an EMBL/GenBank/DDBJ whole genome shotgun (WGS) entry which is preliminary data.</text>
</comment>
<evidence type="ECO:0000256" key="2">
    <source>
        <dbReference type="ARBA" id="ARBA00022475"/>
    </source>
</evidence>
<gene>
    <name evidence="5" type="ORF">VVD49_00900</name>
</gene>
<keyword evidence="4" id="KW-0732">Signal</keyword>
<dbReference type="Pfam" id="PF06977">
    <property type="entry name" value="SdiA-regulated"/>
    <property type="match status" value="1"/>
</dbReference>
<evidence type="ECO:0000256" key="3">
    <source>
        <dbReference type="ARBA" id="ARBA00023136"/>
    </source>
</evidence>
<dbReference type="EMBL" id="JAYXHS010000001">
    <property type="protein sequence ID" value="MEC5384255.1"/>
    <property type="molecule type" value="Genomic_DNA"/>
</dbReference>
<dbReference type="CDD" id="cd09971">
    <property type="entry name" value="SdiA-regulated"/>
    <property type="match status" value="1"/>
</dbReference>
<feature type="chain" id="PRO_5046237155" evidence="4">
    <location>
        <begin position="36"/>
        <end position="395"/>
    </location>
</feature>
<organism evidence="5 6">
    <name type="scientific">Uliginosibacterium silvisoli</name>
    <dbReference type="NCBI Taxonomy" id="3114758"/>
    <lineage>
        <taxon>Bacteria</taxon>
        <taxon>Pseudomonadati</taxon>
        <taxon>Pseudomonadota</taxon>
        <taxon>Betaproteobacteria</taxon>
        <taxon>Rhodocyclales</taxon>
        <taxon>Zoogloeaceae</taxon>
        <taxon>Uliginosibacterium</taxon>
    </lineage>
</organism>
<evidence type="ECO:0000256" key="4">
    <source>
        <dbReference type="SAM" id="SignalP"/>
    </source>
</evidence>
<dbReference type="InterPro" id="IPR009722">
    <property type="entry name" value="YjiK/CarP"/>
</dbReference>
<evidence type="ECO:0000313" key="6">
    <source>
        <dbReference type="Proteomes" id="UP001331561"/>
    </source>
</evidence>
<keyword evidence="3" id="KW-0472">Membrane</keyword>
<accession>A0ABU6JZJ1</accession>
<keyword evidence="2" id="KW-1003">Cell membrane</keyword>
<dbReference type="RefSeq" id="WP_327597236.1">
    <property type="nucleotide sequence ID" value="NZ_JAYXHS010000001.1"/>
</dbReference>